<accession>A0A0L0FEZ8</accession>
<dbReference type="RefSeq" id="XP_014149256.1">
    <property type="nucleotide sequence ID" value="XM_014293781.1"/>
</dbReference>
<keyword evidence="2" id="KW-1185">Reference proteome</keyword>
<gene>
    <name evidence="1" type="ORF">SARC_12119</name>
</gene>
<protein>
    <submittedName>
        <fullName evidence="1">Uncharacterized protein</fullName>
    </submittedName>
</protein>
<organism evidence="1 2">
    <name type="scientific">Sphaeroforma arctica JP610</name>
    <dbReference type="NCBI Taxonomy" id="667725"/>
    <lineage>
        <taxon>Eukaryota</taxon>
        <taxon>Ichthyosporea</taxon>
        <taxon>Ichthyophonida</taxon>
        <taxon>Sphaeroforma</taxon>
    </lineage>
</organism>
<sequence length="163" mass="18003">EWAQEANAWANPPWELIPEAFDKVIKEAISITIFVPYFQTGSSNADGGRLYCAPSANLSLLEVDPMLAIRSTIQEGTTACGKTPWGVTLVAKIGVKSSCFDSKREQPAIHGSASQTVHSGAKTHETEYETYVNIIEQYHNLRHYTPEETANKLQAGVHDWPQT</sequence>
<reference evidence="1 2" key="1">
    <citation type="submission" date="2011-02" db="EMBL/GenBank/DDBJ databases">
        <title>The Genome Sequence of Sphaeroforma arctica JP610.</title>
        <authorList>
            <consortium name="The Broad Institute Genome Sequencing Platform"/>
            <person name="Russ C."/>
            <person name="Cuomo C."/>
            <person name="Young S.K."/>
            <person name="Zeng Q."/>
            <person name="Gargeya S."/>
            <person name="Alvarado L."/>
            <person name="Berlin A."/>
            <person name="Chapman S.B."/>
            <person name="Chen Z."/>
            <person name="Freedman E."/>
            <person name="Gellesch M."/>
            <person name="Goldberg J."/>
            <person name="Griggs A."/>
            <person name="Gujja S."/>
            <person name="Heilman E."/>
            <person name="Heiman D."/>
            <person name="Howarth C."/>
            <person name="Mehta T."/>
            <person name="Neiman D."/>
            <person name="Pearson M."/>
            <person name="Roberts A."/>
            <person name="Saif S."/>
            <person name="Shea T."/>
            <person name="Shenoy N."/>
            <person name="Sisk P."/>
            <person name="Stolte C."/>
            <person name="Sykes S."/>
            <person name="White J."/>
            <person name="Yandava C."/>
            <person name="Burger G."/>
            <person name="Gray M.W."/>
            <person name="Holland P.W.H."/>
            <person name="King N."/>
            <person name="Lang F.B.F."/>
            <person name="Roger A.J."/>
            <person name="Ruiz-Trillo I."/>
            <person name="Haas B."/>
            <person name="Nusbaum C."/>
            <person name="Birren B."/>
        </authorList>
    </citation>
    <scope>NUCLEOTIDE SEQUENCE [LARGE SCALE GENOMIC DNA]</scope>
    <source>
        <strain evidence="1 2">JP610</strain>
    </source>
</reference>
<dbReference type="GeneID" id="25912623"/>
<evidence type="ECO:0000313" key="2">
    <source>
        <dbReference type="Proteomes" id="UP000054560"/>
    </source>
</evidence>
<dbReference type="Proteomes" id="UP000054560">
    <property type="component" value="Unassembled WGS sequence"/>
</dbReference>
<dbReference type="AlphaFoldDB" id="A0A0L0FEZ8"/>
<name>A0A0L0FEZ8_9EUKA</name>
<proteinExistence type="predicted"/>
<feature type="non-terminal residue" evidence="1">
    <location>
        <position position="1"/>
    </location>
</feature>
<evidence type="ECO:0000313" key="1">
    <source>
        <dbReference type="EMBL" id="KNC75354.1"/>
    </source>
</evidence>
<dbReference type="EMBL" id="KQ243682">
    <property type="protein sequence ID" value="KNC75354.1"/>
    <property type="molecule type" value="Genomic_DNA"/>
</dbReference>